<comment type="similarity">
    <text evidence="2">Belongs to the UPF0291 family.</text>
</comment>
<dbReference type="EMBL" id="SNZG01000010">
    <property type="protein sequence ID" value="TDR39808.1"/>
    <property type="molecule type" value="Genomic_DNA"/>
</dbReference>
<dbReference type="OrthoDB" id="390105at2"/>
<dbReference type="HAMAP" id="MF_01103">
    <property type="entry name" value="UPF0291"/>
    <property type="match status" value="1"/>
</dbReference>
<dbReference type="PANTHER" id="PTHR37300">
    <property type="entry name" value="UPF0291 PROTEIN CBO2609/CLC_2481"/>
    <property type="match status" value="1"/>
</dbReference>
<dbReference type="GO" id="GO:0005737">
    <property type="term" value="C:cytoplasm"/>
    <property type="evidence" value="ECO:0007669"/>
    <property type="project" value="UniProtKB-SubCell"/>
</dbReference>
<dbReference type="Pfam" id="PF05979">
    <property type="entry name" value="DUF896"/>
    <property type="match status" value="1"/>
</dbReference>
<proteinExistence type="inferred from homology"/>
<dbReference type="RefSeq" id="WP_109348691.1">
    <property type="nucleotide sequence ID" value="NZ_BJUE01000007.1"/>
</dbReference>
<dbReference type="PANTHER" id="PTHR37300:SF1">
    <property type="entry name" value="UPF0291 PROTEIN YNZC"/>
    <property type="match status" value="1"/>
</dbReference>
<reference evidence="4 6" key="2">
    <citation type="submission" date="2019-03" db="EMBL/GenBank/DDBJ databases">
        <title>Genomic Encyclopedia of Type Strains, Phase IV (KMG-IV): sequencing the most valuable type-strain genomes for metagenomic binning, comparative biology and taxonomic classification.</title>
        <authorList>
            <person name="Goeker M."/>
        </authorList>
    </citation>
    <scope>NUCLEOTIDE SEQUENCE [LARGE SCALE GENOMIC DNA]</scope>
    <source>
        <strain evidence="4 6">DSM 20580</strain>
    </source>
</reference>
<accession>A0A2U3AG11</accession>
<evidence type="ECO:0000313" key="6">
    <source>
        <dbReference type="Proteomes" id="UP000294641"/>
    </source>
</evidence>
<reference evidence="3 5" key="1">
    <citation type="submission" date="2018-06" db="EMBL/GenBank/DDBJ databases">
        <authorList>
            <consortium name="Pathogen Informatics"/>
            <person name="Doyle S."/>
        </authorList>
    </citation>
    <scope>NUCLEOTIDE SEQUENCE [LARGE SCALE GENOMIC DNA]</scope>
    <source>
        <strain evidence="3 5">NCTC10597</strain>
    </source>
</reference>
<dbReference type="Proteomes" id="UP000294641">
    <property type="component" value="Unassembled WGS sequence"/>
</dbReference>
<name>A0A2U3AG11_9BACL</name>
<keyword evidence="1 2" id="KW-0963">Cytoplasm</keyword>
<dbReference type="InterPro" id="IPR009242">
    <property type="entry name" value="DUF896"/>
</dbReference>
<dbReference type="Proteomes" id="UP000254330">
    <property type="component" value="Unassembled WGS sequence"/>
</dbReference>
<dbReference type="AlphaFoldDB" id="A0A2U3AG11"/>
<evidence type="ECO:0000313" key="3">
    <source>
        <dbReference type="EMBL" id="STX09257.1"/>
    </source>
</evidence>
<dbReference type="SUPFAM" id="SSF158221">
    <property type="entry name" value="YnzC-like"/>
    <property type="match status" value="1"/>
</dbReference>
<comment type="subcellular location">
    <subcellularLocation>
        <location evidence="2">Cytoplasm</location>
    </subcellularLocation>
</comment>
<evidence type="ECO:0000256" key="1">
    <source>
        <dbReference type="ARBA" id="ARBA00022490"/>
    </source>
</evidence>
<dbReference type="EMBL" id="UGNP01000001">
    <property type="protein sequence ID" value="STX09257.1"/>
    <property type="molecule type" value="Genomic_DNA"/>
</dbReference>
<comment type="caution">
    <text evidence="3">The sequence shown here is derived from an EMBL/GenBank/DDBJ whole genome shotgun (WGS) entry which is preliminary data.</text>
</comment>
<evidence type="ECO:0000256" key="2">
    <source>
        <dbReference type="HAMAP-Rule" id="MF_01103"/>
    </source>
</evidence>
<dbReference type="Gene3D" id="1.10.287.540">
    <property type="entry name" value="Helix hairpin bin"/>
    <property type="match status" value="1"/>
</dbReference>
<keyword evidence="6" id="KW-1185">Reference proteome</keyword>
<evidence type="ECO:0000313" key="4">
    <source>
        <dbReference type="EMBL" id="TDR39808.1"/>
    </source>
</evidence>
<organism evidence="3 5">
    <name type="scientific">Kurthia zopfii</name>
    <dbReference type="NCBI Taxonomy" id="1650"/>
    <lineage>
        <taxon>Bacteria</taxon>
        <taxon>Bacillati</taxon>
        <taxon>Bacillota</taxon>
        <taxon>Bacilli</taxon>
        <taxon>Bacillales</taxon>
        <taxon>Caryophanaceae</taxon>
        <taxon>Kurthia</taxon>
    </lineage>
</organism>
<protein>
    <recommendedName>
        <fullName evidence="2">UPF0291 protein DFR61_11024</fullName>
    </recommendedName>
</protein>
<evidence type="ECO:0000313" key="5">
    <source>
        <dbReference type="Proteomes" id="UP000254330"/>
    </source>
</evidence>
<gene>
    <name evidence="3" type="primary">ynzC</name>
    <name evidence="4" type="ORF">DFR61_11024</name>
    <name evidence="3" type="ORF">NCTC10597_00928</name>
</gene>
<sequence>MLSKDKLARISELSHKKKAGTLTTEEAKEQTALRQEYLDTFRSTMRETIENVRVFDEKGEEVTPEKLRAKQIASKRLN</sequence>